<dbReference type="Proteomes" id="UP000234323">
    <property type="component" value="Unassembled WGS sequence"/>
</dbReference>
<protein>
    <submittedName>
        <fullName evidence="1">Uncharacterized protein</fullName>
    </submittedName>
</protein>
<reference evidence="1 2" key="1">
    <citation type="submission" date="2015-10" db="EMBL/GenBank/DDBJ databases">
        <title>Genome analyses suggest a sexual origin of heterokaryosis in a supposedly ancient asexual fungus.</title>
        <authorList>
            <person name="Ropars J."/>
            <person name="Sedzielewska K."/>
            <person name="Noel J."/>
            <person name="Charron P."/>
            <person name="Farinelli L."/>
            <person name="Marton T."/>
            <person name="Kruger M."/>
            <person name="Pelin A."/>
            <person name="Brachmann A."/>
            <person name="Corradi N."/>
        </authorList>
    </citation>
    <scope>NUCLEOTIDE SEQUENCE [LARGE SCALE GENOMIC DNA]</scope>
    <source>
        <strain evidence="1 2">A4</strain>
    </source>
</reference>
<evidence type="ECO:0000313" key="2">
    <source>
        <dbReference type="Proteomes" id="UP000234323"/>
    </source>
</evidence>
<dbReference type="AlphaFoldDB" id="A0A2I1HCB2"/>
<gene>
    <name evidence="1" type="ORF">RhiirA4_476870</name>
</gene>
<organism evidence="1 2">
    <name type="scientific">Rhizophagus irregularis</name>
    <dbReference type="NCBI Taxonomy" id="588596"/>
    <lineage>
        <taxon>Eukaryota</taxon>
        <taxon>Fungi</taxon>
        <taxon>Fungi incertae sedis</taxon>
        <taxon>Mucoromycota</taxon>
        <taxon>Glomeromycotina</taxon>
        <taxon>Glomeromycetes</taxon>
        <taxon>Glomerales</taxon>
        <taxon>Glomeraceae</taxon>
        <taxon>Rhizophagus</taxon>
    </lineage>
</organism>
<evidence type="ECO:0000313" key="1">
    <source>
        <dbReference type="EMBL" id="PKY56517.1"/>
    </source>
</evidence>
<name>A0A2I1HCB2_9GLOM</name>
<proteinExistence type="predicted"/>
<dbReference type="EMBL" id="LLXI01002212">
    <property type="protein sequence ID" value="PKY56517.1"/>
    <property type="molecule type" value="Genomic_DNA"/>
</dbReference>
<accession>A0A2I1HCB2</accession>
<keyword evidence="2" id="KW-1185">Reference proteome</keyword>
<comment type="caution">
    <text evidence="1">The sequence shown here is derived from an EMBL/GenBank/DDBJ whole genome shotgun (WGS) entry which is preliminary data.</text>
</comment>
<sequence>MMKEYLITQEKPTDSITATICLNFDNKNINLYNAINSKNSSLLQQLKNELVYSIPIDSRRLILNENIQKVQNKNSNDNKILVFITIIPPITNNNIERNTISVIKDLNELVKQKKYNLILNKSIAKFLDENYGVQKICKYKTLLYL</sequence>